<evidence type="ECO:0000313" key="7">
    <source>
        <dbReference type="EMBL" id="EIN02197.1"/>
    </source>
</evidence>
<proteinExistence type="inferred from homology"/>
<evidence type="ECO:0000256" key="3">
    <source>
        <dbReference type="ARBA" id="ARBA00023015"/>
    </source>
</evidence>
<dbReference type="Pfam" id="PF00392">
    <property type="entry name" value="GntR"/>
    <property type="match status" value="1"/>
</dbReference>
<evidence type="ECO:0000256" key="4">
    <source>
        <dbReference type="ARBA" id="ARBA00023125"/>
    </source>
</evidence>
<keyword evidence="8" id="KW-1185">Reference proteome</keyword>
<protein>
    <submittedName>
        <fullName evidence="7">Helix-turn-helix transcriptional regulator, GntR family, aminotransferase domain-containing</fullName>
    </submittedName>
</protein>
<organism evidence="7 8">
    <name type="scientific">Paraburkholderia hospita</name>
    <dbReference type="NCBI Taxonomy" id="169430"/>
    <lineage>
        <taxon>Bacteria</taxon>
        <taxon>Pseudomonadati</taxon>
        <taxon>Pseudomonadota</taxon>
        <taxon>Betaproteobacteria</taxon>
        <taxon>Burkholderiales</taxon>
        <taxon>Burkholderiaceae</taxon>
        <taxon>Paraburkholderia</taxon>
    </lineage>
</organism>
<dbReference type="CDD" id="cd00609">
    <property type="entry name" value="AAT_like"/>
    <property type="match status" value="1"/>
</dbReference>
<dbReference type="SUPFAM" id="SSF53383">
    <property type="entry name" value="PLP-dependent transferases"/>
    <property type="match status" value="1"/>
</dbReference>
<comment type="similarity">
    <text evidence="1">In the C-terminal section; belongs to the class-I pyridoxal-phosphate-dependent aminotransferase family.</text>
</comment>
<dbReference type="GO" id="GO:0008483">
    <property type="term" value="F:transaminase activity"/>
    <property type="evidence" value="ECO:0007669"/>
    <property type="project" value="UniProtKB-KW"/>
</dbReference>
<dbReference type="PANTHER" id="PTHR46577:SF2">
    <property type="entry name" value="TRANSCRIPTIONAL REGULATORY PROTEIN"/>
    <property type="match status" value="1"/>
</dbReference>
<keyword evidence="7" id="KW-0808">Transferase</keyword>
<dbReference type="PROSITE" id="PS50949">
    <property type="entry name" value="HTH_GNTR"/>
    <property type="match status" value="1"/>
</dbReference>
<gene>
    <name evidence="7" type="ORF">WQE_05162</name>
</gene>
<dbReference type="InterPro" id="IPR036390">
    <property type="entry name" value="WH_DNA-bd_sf"/>
</dbReference>
<sequence length="509" mass="55258">MSAGNSARGRAKVVEIKSAQRKEQVHQVDVAARPEPRTTLYARLADELKQQILQGVFKAGQKLPSVRALSQTKKMSISTVQEAYRHLEDGKWIVVRSQSGAYVARTLPEMVHTEFAEHSVVIRHISDTGPASALAYREDLIPFGAAIPDDAFFPCQRLAHGIANLLRKKPRLVGKYNFAPGTLELRQQIARRAVSWGAAVDPRRVVITNGAVEALTLCLRAVTKPGDIVAVESPAFYGFLQAAQSLGLQALPIAGDPGKGIDVNALDAAARHTKIAAIILSTTVSNPTGQTMPLDHKRRLVEVAAMHQIPVVEDATFADLQFQGEYQAAQGFDATGLVMLCASLTKTVAPGMRIGWVDGGRFSEQISYLKRISSIGQPEVMELALAEYLSNGGMESHLRRIRKAMQSRVYRMAEGIDRLFPEGTSFSLPSGGFLLWVELPEQVDSLELQEKATGFGIGVAPGALFSPRAEYRNFIRLNCAIADTAKAWEGLATLATLVAEQAAAPDHMT</sequence>
<keyword evidence="3" id="KW-0805">Transcription regulation</keyword>
<dbReference type="InterPro" id="IPR015421">
    <property type="entry name" value="PyrdxlP-dep_Trfase_major"/>
</dbReference>
<dbReference type="InterPro" id="IPR015424">
    <property type="entry name" value="PyrdxlP-dep_Trfase"/>
</dbReference>
<dbReference type="EMBL" id="AKAU01000040">
    <property type="protein sequence ID" value="EIN02197.1"/>
    <property type="molecule type" value="Genomic_DNA"/>
</dbReference>
<keyword evidence="2" id="KW-0663">Pyridoxal phosphate</keyword>
<dbReference type="Gene3D" id="3.40.640.10">
    <property type="entry name" value="Type I PLP-dependent aspartate aminotransferase-like (Major domain)"/>
    <property type="match status" value="1"/>
</dbReference>
<evidence type="ECO:0000256" key="5">
    <source>
        <dbReference type="ARBA" id="ARBA00023163"/>
    </source>
</evidence>
<name>A0ABN0FTU3_9BURK</name>
<dbReference type="InterPro" id="IPR015422">
    <property type="entry name" value="PyrdxlP-dep_Trfase_small"/>
</dbReference>
<evidence type="ECO:0000259" key="6">
    <source>
        <dbReference type="PROSITE" id="PS50949"/>
    </source>
</evidence>
<accession>A0ABN0FTU3</accession>
<keyword evidence="7" id="KW-0032">Aminotransferase</keyword>
<dbReference type="PANTHER" id="PTHR46577">
    <property type="entry name" value="HTH-TYPE TRANSCRIPTIONAL REGULATORY PROTEIN GABR"/>
    <property type="match status" value="1"/>
</dbReference>
<dbReference type="SMART" id="SM00345">
    <property type="entry name" value="HTH_GNTR"/>
    <property type="match status" value="1"/>
</dbReference>
<dbReference type="CDD" id="cd07377">
    <property type="entry name" value="WHTH_GntR"/>
    <property type="match status" value="1"/>
</dbReference>
<feature type="domain" description="HTH gntR-type" evidence="6">
    <location>
        <begin position="38"/>
        <end position="106"/>
    </location>
</feature>
<evidence type="ECO:0000313" key="8">
    <source>
        <dbReference type="Proteomes" id="UP000004980"/>
    </source>
</evidence>
<dbReference type="Gene3D" id="1.10.10.10">
    <property type="entry name" value="Winged helix-like DNA-binding domain superfamily/Winged helix DNA-binding domain"/>
    <property type="match status" value="1"/>
</dbReference>
<dbReference type="SUPFAM" id="SSF46785">
    <property type="entry name" value="Winged helix' DNA-binding domain"/>
    <property type="match status" value="1"/>
</dbReference>
<keyword evidence="4" id="KW-0238">DNA-binding</keyword>
<dbReference type="Pfam" id="PF00155">
    <property type="entry name" value="Aminotran_1_2"/>
    <property type="match status" value="1"/>
</dbReference>
<dbReference type="InterPro" id="IPR000524">
    <property type="entry name" value="Tscrpt_reg_HTH_GntR"/>
</dbReference>
<dbReference type="InterPro" id="IPR004839">
    <property type="entry name" value="Aminotransferase_I/II_large"/>
</dbReference>
<dbReference type="InterPro" id="IPR036388">
    <property type="entry name" value="WH-like_DNA-bd_sf"/>
</dbReference>
<evidence type="ECO:0000256" key="2">
    <source>
        <dbReference type="ARBA" id="ARBA00022898"/>
    </source>
</evidence>
<comment type="caution">
    <text evidence="7">The sequence shown here is derived from an EMBL/GenBank/DDBJ whole genome shotgun (WGS) entry which is preliminary data.</text>
</comment>
<reference evidence="7 8" key="1">
    <citation type="journal article" date="2012" name="J. Bacteriol.">
        <title>Draft Genome Sequence of the Soil Bacterium Burkholderia terrae Strain BS001, Which Interacts with Fungal Surface Structures.</title>
        <authorList>
            <person name="Nazir R."/>
            <person name="Hansen M.A."/>
            <person name="Sorensen S."/>
            <person name="van Elsas J.D."/>
        </authorList>
    </citation>
    <scope>NUCLEOTIDE SEQUENCE [LARGE SCALE GENOMIC DNA]</scope>
    <source>
        <strain evidence="7 8">BS001</strain>
    </source>
</reference>
<dbReference type="Proteomes" id="UP000004980">
    <property type="component" value="Unassembled WGS sequence"/>
</dbReference>
<dbReference type="RefSeq" id="WP_007578452.1">
    <property type="nucleotide sequence ID" value="NZ_AKAU01000040.1"/>
</dbReference>
<evidence type="ECO:0000256" key="1">
    <source>
        <dbReference type="ARBA" id="ARBA00005384"/>
    </source>
</evidence>
<keyword evidence="5" id="KW-0804">Transcription</keyword>
<dbReference type="InterPro" id="IPR051446">
    <property type="entry name" value="HTH_trans_reg/aminotransferase"/>
</dbReference>
<dbReference type="Gene3D" id="3.90.1150.10">
    <property type="entry name" value="Aspartate Aminotransferase, domain 1"/>
    <property type="match status" value="1"/>
</dbReference>